<name>A0A9Q0N8P6_9DIPT</name>
<dbReference type="PROSITE" id="PS50262">
    <property type="entry name" value="G_PROTEIN_RECEP_F1_2"/>
    <property type="match status" value="1"/>
</dbReference>
<dbReference type="InterPro" id="IPR017452">
    <property type="entry name" value="GPCR_Rhodpsn_7TM"/>
</dbReference>
<gene>
    <name evidence="10" type="primary">urah</name>
    <name evidence="10" type="ORF">Bhyg_01052</name>
</gene>
<keyword evidence="10" id="KW-0378">Hydrolase</keyword>
<evidence type="ECO:0000313" key="11">
    <source>
        <dbReference type="Proteomes" id="UP001151699"/>
    </source>
</evidence>
<evidence type="ECO:0000256" key="6">
    <source>
        <dbReference type="RuleBase" id="RU000688"/>
    </source>
</evidence>
<feature type="transmembrane region" description="Helical" evidence="7">
    <location>
        <begin position="312"/>
        <end position="339"/>
    </location>
</feature>
<evidence type="ECO:0000313" key="10">
    <source>
        <dbReference type="EMBL" id="KAJ6645843.1"/>
    </source>
</evidence>
<evidence type="ECO:0000259" key="9">
    <source>
        <dbReference type="PROSITE" id="PS50262"/>
    </source>
</evidence>
<feature type="transmembrane region" description="Helical" evidence="7">
    <location>
        <begin position="196"/>
        <end position="221"/>
    </location>
</feature>
<dbReference type="Gene3D" id="2.60.40.180">
    <property type="entry name" value="Transthyretin/hydroxyisourate hydrolase domain"/>
    <property type="match status" value="1"/>
</dbReference>
<protein>
    <submittedName>
        <fullName evidence="10">5-hydroxyisourate hydrolase</fullName>
    </submittedName>
</protein>
<dbReference type="EMBL" id="WJQU01000001">
    <property type="protein sequence ID" value="KAJ6645843.1"/>
    <property type="molecule type" value="Genomic_DNA"/>
</dbReference>
<dbReference type="AlphaFoldDB" id="A0A9Q0N8P6"/>
<dbReference type="PANTHER" id="PTHR24224">
    <property type="entry name" value="CARDIOACCELERATORY PEPTIDE RECEPTOR-RELATED"/>
    <property type="match status" value="1"/>
</dbReference>
<dbReference type="GO" id="GO:0008188">
    <property type="term" value="F:neuropeptide receptor activity"/>
    <property type="evidence" value="ECO:0007669"/>
    <property type="project" value="TreeGrafter"/>
</dbReference>
<evidence type="ECO:0000256" key="1">
    <source>
        <dbReference type="ARBA" id="ARBA00004370"/>
    </source>
</evidence>
<dbReference type="Pfam" id="PF00001">
    <property type="entry name" value="7tm_1"/>
    <property type="match status" value="1"/>
</dbReference>
<dbReference type="PROSITE" id="PS00237">
    <property type="entry name" value="G_PROTEIN_RECEP_F1_1"/>
    <property type="match status" value="1"/>
</dbReference>
<keyword evidence="4 7" id="KW-1133">Transmembrane helix</keyword>
<feature type="transmembrane region" description="Helical" evidence="7">
    <location>
        <begin position="359"/>
        <end position="381"/>
    </location>
</feature>
<dbReference type="SUPFAM" id="SSF81321">
    <property type="entry name" value="Family A G protein-coupled receptor-like"/>
    <property type="match status" value="1"/>
</dbReference>
<feature type="transmembrane region" description="Helical" evidence="7">
    <location>
        <begin position="233"/>
        <end position="260"/>
    </location>
</feature>
<dbReference type="InterPro" id="IPR023416">
    <property type="entry name" value="Transthyretin/HIU_hydrolase_d"/>
</dbReference>
<dbReference type="InterPro" id="IPR052665">
    <property type="entry name" value="Neuropeptide-GPCR"/>
</dbReference>
<dbReference type="GO" id="GO:0016787">
    <property type="term" value="F:hydrolase activity"/>
    <property type="evidence" value="ECO:0007669"/>
    <property type="project" value="UniProtKB-KW"/>
</dbReference>
<sequence length="588" mass="66436">MILFVMNVLTTLALLAVLPVILRAQTQETFITQIRDLVIGKGASYTEVALYRQTGKRSDEHEKWALVASNITDVNGRIPNLVTRQQFPIGVYKLKFETEKYYAPRNYSTVYPYLEIIFEKSNTDQILIVVSLSPYGYSYYKGVNGIKYEFHKMDHKWHHTNIKDYLASINHSYVYNQSEDDLTAFPTSNWFESGPILLLVILYCIVVFGGVLGNASLVITLCTQTPNRFRNPLLVALCFADLMVTGVSAPLTIVALALANQTWSLNVISCKTIYFMQSMPVAASTISLLMLSLDRYATVKHPRLAQLRERRFLPVVLAFVAWFSAIILCVPILLAYHITSREDALKKNLCKPDYGSAQQHIWFIIVHTLFVFIFPALGVILNHLGVRQKLCALSLTARAAHGELPLPMPILRRPTHMIIVTGMANAARGVVDGESSADDDNNEEEKKFMMEARKRCNPRTPRSIQRERNFQSSKKIKEDPLIFVCCWSPHVICYLCFELGSATVCPKVVAEFSLLLGYAHSFLNPILYWILNHNTLRQSSSCAPFLRLAAVQRFMRTRLRVPAAPPPPSSTNEAALGPFNPRVSFKTF</sequence>
<dbReference type="Pfam" id="PF00576">
    <property type="entry name" value="Transthyretin"/>
    <property type="match status" value="1"/>
</dbReference>
<dbReference type="SMART" id="SM00095">
    <property type="entry name" value="TR_THY"/>
    <property type="match status" value="1"/>
</dbReference>
<keyword evidence="6" id="KW-0675">Receptor</keyword>
<evidence type="ECO:0000256" key="2">
    <source>
        <dbReference type="ARBA" id="ARBA00010663"/>
    </source>
</evidence>
<comment type="similarity">
    <text evidence="2 6">Belongs to the G-protein coupled receptor 1 family.</text>
</comment>
<proteinExistence type="inferred from homology"/>
<dbReference type="InterPro" id="IPR000276">
    <property type="entry name" value="GPCR_Rhodpsn"/>
</dbReference>
<keyword evidence="6" id="KW-0297">G-protein coupled receptor</keyword>
<organism evidence="10 11">
    <name type="scientific">Pseudolycoriella hygida</name>
    <dbReference type="NCBI Taxonomy" id="35572"/>
    <lineage>
        <taxon>Eukaryota</taxon>
        <taxon>Metazoa</taxon>
        <taxon>Ecdysozoa</taxon>
        <taxon>Arthropoda</taxon>
        <taxon>Hexapoda</taxon>
        <taxon>Insecta</taxon>
        <taxon>Pterygota</taxon>
        <taxon>Neoptera</taxon>
        <taxon>Endopterygota</taxon>
        <taxon>Diptera</taxon>
        <taxon>Nematocera</taxon>
        <taxon>Sciaroidea</taxon>
        <taxon>Sciaridae</taxon>
        <taxon>Pseudolycoriella</taxon>
    </lineage>
</organism>
<keyword evidence="5 7" id="KW-0472">Membrane</keyword>
<dbReference type="CDD" id="cd00637">
    <property type="entry name" value="7tm_classA_rhodopsin-like"/>
    <property type="match status" value="1"/>
</dbReference>
<evidence type="ECO:0000256" key="5">
    <source>
        <dbReference type="ARBA" id="ARBA00023136"/>
    </source>
</evidence>
<dbReference type="GO" id="GO:0005886">
    <property type="term" value="C:plasma membrane"/>
    <property type="evidence" value="ECO:0007669"/>
    <property type="project" value="TreeGrafter"/>
</dbReference>
<dbReference type="Proteomes" id="UP001151699">
    <property type="component" value="Chromosome A"/>
</dbReference>
<reference evidence="10" key="1">
    <citation type="submission" date="2022-07" db="EMBL/GenBank/DDBJ databases">
        <authorList>
            <person name="Trinca V."/>
            <person name="Uliana J.V.C."/>
            <person name="Torres T.T."/>
            <person name="Ward R.J."/>
            <person name="Monesi N."/>
        </authorList>
    </citation>
    <scope>NUCLEOTIDE SEQUENCE</scope>
    <source>
        <strain evidence="10">HSMRA1968</strain>
        <tissue evidence="10">Whole embryos</tissue>
    </source>
</reference>
<keyword evidence="8" id="KW-0732">Signal</keyword>
<dbReference type="PRINTS" id="PR00237">
    <property type="entry name" value="GPCRRHODOPSN"/>
</dbReference>
<evidence type="ECO:0000256" key="4">
    <source>
        <dbReference type="ARBA" id="ARBA00022989"/>
    </source>
</evidence>
<dbReference type="OrthoDB" id="7787645at2759"/>
<comment type="caution">
    <text evidence="10">The sequence shown here is derived from an EMBL/GenBank/DDBJ whole genome shotgun (WGS) entry which is preliminary data.</text>
</comment>
<evidence type="ECO:0000256" key="8">
    <source>
        <dbReference type="SAM" id="SignalP"/>
    </source>
</evidence>
<evidence type="ECO:0000256" key="7">
    <source>
        <dbReference type="SAM" id="Phobius"/>
    </source>
</evidence>
<dbReference type="SUPFAM" id="SSF49472">
    <property type="entry name" value="Transthyretin (synonym: prealbumin)"/>
    <property type="match status" value="1"/>
</dbReference>
<keyword evidence="11" id="KW-1185">Reference proteome</keyword>
<keyword evidence="3 6" id="KW-0812">Transmembrane</keyword>
<dbReference type="PANTHER" id="PTHR24224:SF6">
    <property type="entry name" value="CARDIOACCELERATORY PEPTIDE RECEPTOR-RELATED"/>
    <property type="match status" value="1"/>
</dbReference>
<keyword evidence="6" id="KW-0807">Transducer</keyword>
<evidence type="ECO:0000256" key="3">
    <source>
        <dbReference type="ARBA" id="ARBA00022692"/>
    </source>
</evidence>
<feature type="domain" description="G-protein coupled receptors family 1 profile" evidence="9">
    <location>
        <begin position="213"/>
        <end position="528"/>
    </location>
</feature>
<dbReference type="InterPro" id="IPR036817">
    <property type="entry name" value="Transthyretin/HIU_hydrolase_sf"/>
</dbReference>
<feature type="transmembrane region" description="Helical" evidence="7">
    <location>
        <begin position="272"/>
        <end position="291"/>
    </location>
</feature>
<accession>A0A9Q0N8P6</accession>
<dbReference type="Gene3D" id="1.20.1070.10">
    <property type="entry name" value="Rhodopsin 7-helix transmembrane proteins"/>
    <property type="match status" value="1"/>
</dbReference>
<feature type="chain" id="PRO_5040444770" evidence="8">
    <location>
        <begin position="25"/>
        <end position="588"/>
    </location>
</feature>
<feature type="signal peptide" evidence="8">
    <location>
        <begin position="1"/>
        <end position="24"/>
    </location>
</feature>
<comment type="subcellular location">
    <subcellularLocation>
        <location evidence="1">Membrane</location>
    </subcellularLocation>
</comment>